<feature type="non-terminal residue" evidence="2">
    <location>
        <position position="1"/>
    </location>
</feature>
<protein>
    <submittedName>
        <fullName evidence="2">Uncharacterized protein</fullName>
    </submittedName>
</protein>
<dbReference type="Proteomes" id="UP000053236">
    <property type="component" value="Unassembled WGS sequence"/>
</dbReference>
<reference evidence="3" key="2">
    <citation type="submission" date="2013-11" db="EMBL/GenBank/DDBJ databases">
        <title>The Genome Sequence of Phytophthora parasitica CJ05E6.</title>
        <authorList>
            <consortium name="The Broad Institute Genomics Platform"/>
            <person name="Russ C."/>
            <person name="Tyler B."/>
            <person name="Panabieres F."/>
            <person name="Shan W."/>
            <person name="Tripathy S."/>
            <person name="Grunwald N."/>
            <person name="Machado M."/>
            <person name="Johnson C.S."/>
            <person name="Arredondo F."/>
            <person name="Hong C."/>
            <person name="Coffey M."/>
            <person name="Young S.K."/>
            <person name="Zeng Q."/>
            <person name="Gargeya S."/>
            <person name="Fitzgerald M."/>
            <person name="Abouelleil A."/>
            <person name="Alvarado L."/>
            <person name="Chapman S.B."/>
            <person name="Gainer-Dewar J."/>
            <person name="Goldberg J."/>
            <person name="Griggs A."/>
            <person name="Gujja S."/>
            <person name="Hansen M."/>
            <person name="Howarth C."/>
            <person name="Imamovic A."/>
            <person name="Ireland A."/>
            <person name="Larimer J."/>
            <person name="McCowan C."/>
            <person name="Murphy C."/>
            <person name="Pearson M."/>
            <person name="Poon T.W."/>
            <person name="Priest M."/>
            <person name="Roberts A."/>
            <person name="Saif S."/>
            <person name="Shea T."/>
            <person name="Sykes S."/>
            <person name="Wortman J."/>
            <person name="Nusbaum C."/>
            <person name="Birren B."/>
        </authorList>
    </citation>
    <scope>NUCLEOTIDE SEQUENCE [LARGE SCALE GENOMIC DNA]</scope>
    <source>
        <strain evidence="3">CJ05E6</strain>
    </source>
</reference>
<accession>W2G848</accession>
<proteinExistence type="predicted"/>
<evidence type="ECO:0000256" key="1">
    <source>
        <dbReference type="SAM" id="MobiDB-lite"/>
    </source>
</evidence>
<organism evidence="2">
    <name type="scientific">Phytophthora nicotianae</name>
    <name type="common">Potato buckeye rot agent</name>
    <name type="synonym">Phytophthora parasitica</name>
    <dbReference type="NCBI Taxonomy" id="4792"/>
    <lineage>
        <taxon>Eukaryota</taxon>
        <taxon>Sar</taxon>
        <taxon>Stramenopiles</taxon>
        <taxon>Oomycota</taxon>
        <taxon>Peronosporomycetes</taxon>
        <taxon>Peronosporales</taxon>
        <taxon>Peronosporaceae</taxon>
        <taxon>Phytophthora</taxon>
    </lineage>
</organism>
<feature type="compositionally biased region" description="Basic and acidic residues" evidence="1">
    <location>
        <begin position="54"/>
        <end position="69"/>
    </location>
</feature>
<evidence type="ECO:0000313" key="3">
    <source>
        <dbReference type="EMBL" id="ETL32625.1"/>
    </source>
</evidence>
<dbReference type="AlphaFoldDB" id="W2G848"/>
<gene>
    <name evidence="2" type="ORF">L915_14910</name>
    <name evidence="3" type="ORF">L916_14812</name>
</gene>
<dbReference type="EMBL" id="KI688039">
    <property type="protein sequence ID" value="ETK79202.1"/>
    <property type="molecule type" value="Genomic_DNA"/>
</dbReference>
<dbReference type="Proteomes" id="UP000053864">
    <property type="component" value="Unassembled WGS sequence"/>
</dbReference>
<reference evidence="2" key="1">
    <citation type="submission" date="2013-11" db="EMBL/GenBank/DDBJ databases">
        <title>The Genome Sequence of Phytophthora parasitica CJ02B3.</title>
        <authorList>
            <consortium name="The Broad Institute Genomics Platform"/>
            <person name="Russ C."/>
            <person name="Tyler B."/>
            <person name="Panabieres F."/>
            <person name="Shan W."/>
            <person name="Tripathy S."/>
            <person name="Grunwald N."/>
            <person name="Machado M."/>
            <person name="Johnson C.S."/>
            <person name="Arredondo F."/>
            <person name="Hong C."/>
            <person name="Coffey M."/>
            <person name="Young S.K."/>
            <person name="Zeng Q."/>
            <person name="Gargeya S."/>
            <person name="Fitzgerald M."/>
            <person name="Abouelleil A."/>
            <person name="Alvarado L."/>
            <person name="Chapman S.B."/>
            <person name="Gainer-Dewar J."/>
            <person name="Goldberg J."/>
            <person name="Griggs A."/>
            <person name="Gujja S."/>
            <person name="Hansen M."/>
            <person name="Howarth C."/>
            <person name="Imamovic A."/>
            <person name="Ireland A."/>
            <person name="Larimer J."/>
            <person name="McCowan C."/>
            <person name="Murphy C."/>
            <person name="Pearson M."/>
            <person name="Poon T.W."/>
            <person name="Priest M."/>
            <person name="Roberts A."/>
            <person name="Saif S."/>
            <person name="Shea T."/>
            <person name="Sykes S."/>
            <person name="Wortman J."/>
            <person name="Nusbaum C."/>
            <person name="Birren B."/>
        </authorList>
    </citation>
    <scope>NUCLEOTIDE SEQUENCE [LARGE SCALE GENOMIC DNA]</scope>
    <source>
        <strain evidence="2">CJ02B3</strain>
    </source>
</reference>
<name>W2G848_PHYNI</name>
<evidence type="ECO:0000313" key="2">
    <source>
        <dbReference type="EMBL" id="ETK79202.1"/>
    </source>
</evidence>
<sequence>PQRRIFPNNSQHQHVEDPSPTAALLTEDFQINGLSGLVSILLVSTLSKVTSASQHDRKERTETSKQLRS</sequence>
<feature type="region of interest" description="Disordered" evidence="1">
    <location>
        <begin position="48"/>
        <end position="69"/>
    </location>
</feature>
<dbReference type="EMBL" id="KI674797">
    <property type="protein sequence ID" value="ETL32625.1"/>
    <property type="molecule type" value="Genomic_DNA"/>
</dbReference>